<dbReference type="NCBIfam" id="TIGR00044">
    <property type="entry name" value="YggS family pyridoxal phosphate-dependent enzyme"/>
    <property type="match status" value="1"/>
</dbReference>
<sequence length="239" mass="27026">MITQETIKMNLDEIRAAMSFSAHRAGRNIQDIRLMAVTKLKPADVIQSLIDLGIKDIGENYPDETMTKIEVFQNAPEDVRLHMIGHCQSRKARLVAEYFDSFQSLDRLDIGLKLNSILEKKGKKMPVLLELNTGEEVNKKGWILKGTDFSSSFLQDLEQLQNCTQLDIQGLMTLPPFTENAEDNRYYFANLRQVLENLNSHYGTHLTELSMGTSIDYCVAIEEGATFIRLGTILVGPRA</sequence>
<dbReference type="InterPro" id="IPR001608">
    <property type="entry name" value="Ala_racemase_N"/>
</dbReference>
<dbReference type="Gene3D" id="3.20.20.10">
    <property type="entry name" value="Alanine racemase"/>
    <property type="match status" value="1"/>
</dbReference>
<dbReference type="PIRSF" id="PIRSF004848">
    <property type="entry name" value="YBL036c_PLPDEIII"/>
    <property type="match status" value="1"/>
</dbReference>
<evidence type="ECO:0000313" key="7">
    <source>
        <dbReference type="Proteomes" id="UP000053370"/>
    </source>
</evidence>
<reference evidence="6" key="1">
    <citation type="journal article" date="2015" name="Genome Announc.">
        <title>Draft Genome Sequence of Anaerolineae Strain TC1, a Novel Isolate from a Methanogenic Wastewater Treatment System.</title>
        <authorList>
            <person name="Matsuura N."/>
            <person name="Tourlousse D.M."/>
            <person name="Sun L."/>
            <person name="Toyonaga M."/>
            <person name="Kuroda K."/>
            <person name="Ohashi A."/>
            <person name="Cruz R."/>
            <person name="Yamaguchi T."/>
            <person name="Sekiguchi Y."/>
        </authorList>
    </citation>
    <scope>NUCLEOTIDE SEQUENCE [LARGE SCALE GENOMIC DNA]</scope>
    <source>
        <strain evidence="6">TC1</strain>
    </source>
</reference>
<feature type="modified residue" description="N6-(pyridoxal phosphate)lysine" evidence="2 3">
    <location>
        <position position="39"/>
    </location>
</feature>
<evidence type="ECO:0000256" key="2">
    <source>
        <dbReference type="HAMAP-Rule" id="MF_02087"/>
    </source>
</evidence>
<dbReference type="EMBL" id="DF968181">
    <property type="protein sequence ID" value="GAP41425.1"/>
    <property type="molecule type" value="Genomic_DNA"/>
</dbReference>
<dbReference type="RefSeq" id="WP_062282598.1">
    <property type="nucleotide sequence ID" value="NZ_DF968181.1"/>
</dbReference>
<dbReference type="GO" id="GO:0030170">
    <property type="term" value="F:pyridoxal phosphate binding"/>
    <property type="evidence" value="ECO:0007669"/>
    <property type="project" value="UniProtKB-UniRule"/>
</dbReference>
<dbReference type="OrthoDB" id="9804072at2"/>
<comment type="similarity">
    <text evidence="2 4">Belongs to the pyridoxal phosphate-binding protein YggS/PROSC family.</text>
</comment>
<dbReference type="InterPro" id="IPR029066">
    <property type="entry name" value="PLP-binding_barrel"/>
</dbReference>
<dbReference type="SUPFAM" id="SSF51419">
    <property type="entry name" value="PLP-binding barrel"/>
    <property type="match status" value="1"/>
</dbReference>
<dbReference type="STRING" id="1678840.ATC1_131414"/>
<feature type="domain" description="Alanine racemase N-terminal" evidence="5">
    <location>
        <begin position="14"/>
        <end position="237"/>
    </location>
</feature>
<proteinExistence type="inferred from homology"/>
<accession>A0A0S7BVA2</accession>
<evidence type="ECO:0000313" key="6">
    <source>
        <dbReference type="EMBL" id="GAP41425.1"/>
    </source>
</evidence>
<dbReference type="Proteomes" id="UP000053370">
    <property type="component" value="Unassembled WGS sequence"/>
</dbReference>
<gene>
    <name evidence="6" type="ORF">ATC1_131414</name>
</gene>
<dbReference type="PANTHER" id="PTHR10146">
    <property type="entry name" value="PROLINE SYNTHETASE CO-TRANSCRIBED BACTERIAL HOMOLOG PROTEIN"/>
    <property type="match status" value="1"/>
</dbReference>
<dbReference type="AlphaFoldDB" id="A0A0S7BVA2"/>
<keyword evidence="7" id="KW-1185">Reference proteome</keyword>
<evidence type="ECO:0000259" key="5">
    <source>
        <dbReference type="Pfam" id="PF01168"/>
    </source>
</evidence>
<evidence type="ECO:0000256" key="3">
    <source>
        <dbReference type="PIRSR" id="PIRSR004848-1"/>
    </source>
</evidence>
<dbReference type="InterPro" id="IPR011078">
    <property type="entry name" value="PyrdxlP_homeostasis"/>
</dbReference>
<name>A0A0S7BVA2_9CHLR</name>
<dbReference type="PANTHER" id="PTHR10146:SF14">
    <property type="entry name" value="PYRIDOXAL PHOSPHATE HOMEOSTASIS PROTEIN"/>
    <property type="match status" value="1"/>
</dbReference>
<dbReference type="PATRIC" id="fig|1678840.3.peg.2874"/>
<evidence type="ECO:0000256" key="1">
    <source>
        <dbReference type="ARBA" id="ARBA00022898"/>
    </source>
</evidence>
<comment type="function">
    <text evidence="2">Pyridoxal 5'-phosphate (PLP)-binding protein, which is involved in PLP homeostasis.</text>
</comment>
<evidence type="ECO:0000256" key="4">
    <source>
        <dbReference type="RuleBase" id="RU004514"/>
    </source>
</evidence>
<comment type="cofactor">
    <cofactor evidence="3">
        <name>pyridoxal 5'-phosphate</name>
        <dbReference type="ChEBI" id="CHEBI:597326"/>
    </cofactor>
</comment>
<protein>
    <recommendedName>
        <fullName evidence="2">Pyridoxal phosphate homeostasis protein</fullName>
        <shortName evidence="2">PLP homeostasis protein</shortName>
    </recommendedName>
</protein>
<keyword evidence="1 2" id="KW-0663">Pyridoxal phosphate</keyword>
<dbReference type="Pfam" id="PF01168">
    <property type="entry name" value="Ala_racemase_N"/>
    <property type="match status" value="1"/>
</dbReference>
<dbReference type="HAMAP" id="MF_02087">
    <property type="entry name" value="PLP_homeostasis"/>
    <property type="match status" value="1"/>
</dbReference>
<dbReference type="CDD" id="cd00635">
    <property type="entry name" value="PLPDE_III_YBL036c_like"/>
    <property type="match status" value="1"/>
</dbReference>
<organism evidence="6">
    <name type="scientific">Flexilinea flocculi</name>
    <dbReference type="NCBI Taxonomy" id="1678840"/>
    <lineage>
        <taxon>Bacteria</taxon>
        <taxon>Bacillati</taxon>
        <taxon>Chloroflexota</taxon>
        <taxon>Anaerolineae</taxon>
        <taxon>Anaerolineales</taxon>
        <taxon>Anaerolineaceae</taxon>
        <taxon>Flexilinea</taxon>
    </lineage>
</organism>